<dbReference type="Pfam" id="PF21128">
    <property type="entry name" value="WHD_MCM4"/>
    <property type="match status" value="1"/>
</dbReference>
<dbReference type="OrthoDB" id="10251574at2759"/>
<dbReference type="GO" id="GO:0006271">
    <property type="term" value="P:DNA strand elongation involved in DNA replication"/>
    <property type="evidence" value="ECO:0007669"/>
    <property type="project" value="TreeGrafter"/>
</dbReference>
<dbReference type="Gene3D" id="3.30.1640.10">
    <property type="entry name" value="mini-chromosome maintenance (MCM) complex, chain A, domain 1"/>
    <property type="match status" value="1"/>
</dbReference>
<dbReference type="PANTHER" id="PTHR11630:SF66">
    <property type="entry name" value="DNA REPLICATION LICENSING FACTOR MCM4"/>
    <property type="match status" value="1"/>
</dbReference>
<evidence type="ECO:0000256" key="1">
    <source>
        <dbReference type="ARBA" id="ARBA00004123"/>
    </source>
</evidence>
<dbReference type="PRINTS" id="PR01657">
    <property type="entry name" value="MCMFAMILY"/>
</dbReference>
<feature type="compositionally biased region" description="Polar residues" evidence="12">
    <location>
        <begin position="281"/>
        <end position="299"/>
    </location>
</feature>
<dbReference type="EMBL" id="JEMT01028354">
    <property type="protein sequence ID" value="EXX55018.1"/>
    <property type="molecule type" value="Genomic_DNA"/>
</dbReference>
<dbReference type="GO" id="GO:0031261">
    <property type="term" value="C:DNA replication preinitiation complex"/>
    <property type="evidence" value="ECO:0007669"/>
    <property type="project" value="UniProtKB-ARBA"/>
</dbReference>
<evidence type="ECO:0000256" key="11">
    <source>
        <dbReference type="RuleBase" id="RU004070"/>
    </source>
</evidence>
<name>A0A015LJQ4_RHIIW</name>
<evidence type="ECO:0000313" key="14">
    <source>
        <dbReference type="EMBL" id="EXX55018.1"/>
    </source>
</evidence>
<dbReference type="PROSITE" id="PS50051">
    <property type="entry name" value="MCM_2"/>
    <property type="match status" value="1"/>
</dbReference>
<dbReference type="FunFam" id="2.20.28.10:FF:000003">
    <property type="entry name" value="DNA helicase"/>
    <property type="match status" value="1"/>
</dbReference>
<dbReference type="InterPro" id="IPR008047">
    <property type="entry name" value="MCM_4"/>
</dbReference>
<keyword evidence="4" id="KW-0235">DNA replication</keyword>
<reference evidence="14 15" key="1">
    <citation type="submission" date="2014-02" db="EMBL/GenBank/DDBJ databases">
        <title>Single nucleus genome sequencing reveals high similarity among nuclei of an endomycorrhizal fungus.</title>
        <authorList>
            <person name="Lin K."/>
            <person name="Geurts R."/>
            <person name="Zhang Z."/>
            <person name="Limpens E."/>
            <person name="Saunders D.G."/>
            <person name="Mu D."/>
            <person name="Pang E."/>
            <person name="Cao H."/>
            <person name="Cha H."/>
            <person name="Lin T."/>
            <person name="Zhou Q."/>
            <person name="Shang Y."/>
            <person name="Li Y."/>
            <person name="Ivanov S."/>
            <person name="Sharma T."/>
            <person name="Velzen R.V."/>
            <person name="Ruijter N.D."/>
            <person name="Aanen D.K."/>
            <person name="Win J."/>
            <person name="Kamoun S."/>
            <person name="Bisseling T."/>
            <person name="Huang S."/>
        </authorList>
    </citation>
    <scope>NUCLEOTIDE SEQUENCE [LARGE SCALE GENOMIC DNA]</scope>
    <source>
        <strain evidence="15">DAOM197198w</strain>
    </source>
</reference>
<evidence type="ECO:0000256" key="8">
    <source>
        <dbReference type="ARBA" id="ARBA00022840"/>
    </source>
</evidence>
<evidence type="ECO:0000256" key="7">
    <source>
        <dbReference type="ARBA" id="ARBA00022806"/>
    </source>
</evidence>
<sequence>MSESPSRNRNENNTPEREQPSSPQTMSDAMLESPNRNRNENNTPEREQPSSPQTMSDAMLESPNRNRNENNTPEREQPSSPQTMSDAMLESPNRNRNENNTPEREQPSSPQTMSDAMLESPNRNRNENNTPEREQPSSPQTMSDAMLESPNRNRNENNTPEREQPSSPQTMSDAMLESPNRNRNENNTPEREQPSSPQTMSDAMLESPNRNRNENNTPEREQHFSPQTMSDAMLESPNRNENENNTSEREQRRSLTQTISDAADSTRNFISNALGLRQEQDNMSTPTHLRTENYSNVHTPRNLLSPATVASSLATPRSISSPRTPRRSQISHDNTPRKSQTSTPRRRINTNPENLAENPDNDLLKEYYEGIKSGSATPRTPRRQQRRGDIHSARSAKRLIDLDIQKGDEDVTMLEAEEKITTDQIWGTTIKVEEVRKSFKKFLKEFKLSDLSRRNGRSDDDPFYIEYLKIIERTEEFKFNLDTQNLLAFEDTHKLYYQIVRYPQEIIPILDYVVAQMYTELHEKEPKEDIRVFRVRPYNLGISKNMRELNPSDIDQLVCIKGLLIRSSPILPEMAVAFFRCSICDKSVEVEVDRSKIDEPSRCPRKQCNSSGTMVLIHNRSIFKDKQVCRLQETPDCIPDGQTPHTISLCLYDNLVDIARPGDKIELTAIYRSSPIRVNNRQRTIKSLFKTYLDVVHIRRSENIHENGDNDFTQIYHGLEDENKEVENVQEGFSHDHFSRDQKRKQLTFTEADIQYFKELSKNPLLYETLAHSLAPSIFGMDDVKKGILLQLFGGTNKLFRKSGSPRFRGDINVLLVGDPGTSKSQMLQYVHKIVPRGIYTSGKGSSAVGLTAYVTRDPDTKQMVLESGALVLSDGGVCCIDEFDKMSDGTRAVLHEVMEQQTVSVAKAGIITTLNARTSILASANPIDSKYDPKKSIVRNIDLPPTLMSRFDLIYLVLDKIDKQADWELATHLVSLYAEDSPFSASVNILPVETLAKYIHYARIHYNPIIGNDEAHKALVDAYVSLRRLGQDPRSSENIVTATTRQLESMIRLAEAHARMRLSNTVEMADVEEAERLLREAIKLSALDPETGRIDLDLITTGHGSYERRLLTVMREAFQKMLNRRNITSINWKKALEDFNEQSDVKINEKQFETMVNSLEQEGILRLAGNGNDREIITLNEDDE</sequence>
<keyword evidence="10" id="KW-0539">Nucleus</keyword>
<dbReference type="InterPro" id="IPR012340">
    <property type="entry name" value="NA-bd_OB-fold"/>
</dbReference>
<accession>A0A015LJQ4</accession>
<dbReference type="GO" id="GO:0005524">
    <property type="term" value="F:ATP binding"/>
    <property type="evidence" value="ECO:0007669"/>
    <property type="project" value="UniProtKB-KW"/>
</dbReference>
<dbReference type="PRINTS" id="PR01660">
    <property type="entry name" value="MCMPROTEIN4"/>
</dbReference>
<dbReference type="GO" id="GO:1902975">
    <property type="term" value="P:mitotic DNA replication initiation"/>
    <property type="evidence" value="ECO:0007669"/>
    <property type="project" value="TreeGrafter"/>
</dbReference>
<organism evidence="14 15">
    <name type="scientific">Rhizophagus irregularis (strain DAOM 197198w)</name>
    <name type="common">Glomus intraradices</name>
    <dbReference type="NCBI Taxonomy" id="1432141"/>
    <lineage>
        <taxon>Eukaryota</taxon>
        <taxon>Fungi</taxon>
        <taxon>Fungi incertae sedis</taxon>
        <taxon>Mucoromycota</taxon>
        <taxon>Glomeromycotina</taxon>
        <taxon>Glomeromycetes</taxon>
        <taxon>Glomerales</taxon>
        <taxon>Glomeraceae</taxon>
        <taxon>Rhizophagus</taxon>
    </lineage>
</organism>
<dbReference type="Proteomes" id="UP000022910">
    <property type="component" value="Unassembled WGS sequence"/>
</dbReference>
<feature type="compositionally biased region" description="Basic and acidic residues" evidence="12">
    <location>
        <begin position="209"/>
        <end position="223"/>
    </location>
</feature>
<keyword evidence="8 11" id="KW-0067">ATP-binding</keyword>
<evidence type="ECO:0000259" key="13">
    <source>
        <dbReference type="PROSITE" id="PS50051"/>
    </source>
</evidence>
<feature type="compositionally biased region" description="Basic and acidic residues" evidence="12">
    <location>
        <begin position="238"/>
        <end position="253"/>
    </location>
</feature>
<feature type="compositionally biased region" description="Basic and acidic residues" evidence="12">
    <location>
        <begin position="151"/>
        <end position="164"/>
    </location>
</feature>
<dbReference type="Gene3D" id="3.40.50.300">
    <property type="entry name" value="P-loop containing nucleotide triphosphate hydrolases"/>
    <property type="match status" value="1"/>
</dbReference>
<dbReference type="SUPFAM" id="SSF50249">
    <property type="entry name" value="Nucleic acid-binding proteins"/>
    <property type="match status" value="1"/>
</dbReference>
<dbReference type="Pfam" id="PF17855">
    <property type="entry name" value="MCM_lid"/>
    <property type="match status" value="1"/>
</dbReference>
<dbReference type="PROSITE" id="PS00847">
    <property type="entry name" value="MCM_1"/>
    <property type="match status" value="1"/>
</dbReference>
<evidence type="ECO:0000256" key="5">
    <source>
        <dbReference type="ARBA" id="ARBA00022741"/>
    </source>
</evidence>
<dbReference type="GO" id="GO:0097373">
    <property type="term" value="C:MCM core complex"/>
    <property type="evidence" value="ECO:0007669"/>
    <property type="project" value="UniProtKB-ARBA"/>
</dbReference>
<feature type="compositionally biased region" description="Basic and acidic residues" evidence="12">
    <location>
        <begin position="122"/>
        <end position="135"/>
    </location>
</feature>
<dbReference type="GO" id="GO:0043596">
    <property type="term" value="C:nuclear replication fork"/>
    <property type="evidence" value="ECO:0007669"/>
    <property type="project" value="UniProtKB-ARBA"/>
</dbReference>
<keyword evidence="7" id="KW-0347">Helicase</keyword>
<evidence type="ECO:0000313" key="15">
    <source>
        <dbReference type="Proteomes" id="UP000022910"/>
    </source>
</evidence>
<dbReference type="AlphaFoldDB" id="A0A015LJQ4"/>
<comment type="caution">
    <text evidence="14">The sequence shown here is derived from an EMBL/GenBank/DDBJ whole genome shotgun (WGS) entry which is preliminary data.</text>
</comment>
<feature type="compositionally biased region" description="Polar residues" evidence="12">
    <location>
        <begin position="337"/>
        <end position="353"/>
    </location>
</feature>
<evidence type="ECO:0000256" key="12">
    <source>
        <dbReference type="SAM" id="MobiDB-lite"/>
    </source>
</evidence>
<proteinExistence type="inferred from homology"/>
<dbReference type="InterPro" id="IPR031327">
    <property type="entry name" value="MCM"/>
</dbReference>
<dbReference type="InterPro" id="IPR018525">
    <property type="entry name" value="MCM_CS"/>
</dbReference>
<gene>
    <name evidence="14" type="ORF">RirG_229180</name>
</gene>
<dbReference type="InterPro" id="IPR033762">
    <property type="entry name" value="MCM_OB"/>
</dbReference>
<comment type="similarity">
    <text evidence="2 11">Belongs to the MCM family.</text>
</comment>
<dbReference type="Gene3D" id="1.10.10.10">
    <property type="entry name" value="Winged helix-like DNA-binding domain superfamily/Winged helix DNA-binding domain"/>
    <property type="match status" value="1"/>
</dbReference>
<dbReference type="InterPro" id="IPR027925">
    <property type="entry name" value="MCM_N"/>
</dbReference>
<comment type="subcellular location">
    <subcellularLocation>
        <location evidence="1">Nucleus</location>
    </subcellularLocation>
</comment>
<feature type="compositionally biased region" description="Basic and acidic residues" evidence="12">
    <location>
        <begin position="64"/>
        <end position="77"/>
    </location>
</feature>
<evidence type="ECO:0000256" key="10">
    <source>
        <dbReference type="ARBA" id="ARBA00023242"/>
    </source>
</evidence>
<dbReference type="Gene3D" id="2.20.28.10">
    <property type="match status" value="1"/>
</dbReference>
<dbReference type="Pfam" id="PF14551">
    <property type="entry name" value="MCM_N"/>
    <property type="match status" value="1"/>
</dbReference>
<dbReference type="HOGENOM" id="CLU_000995_7_1_1"/>
<dbReference type="Gene3D" id="2.40.50.140">
    <property type="entry name" value="Nucleic acid-binding proteins"/>
    <property type="match status" value="1"/>
</dbReference>
<dbReference type="STRING" id="1432141.A0A015LJQ4"/>
<feature type="compositionally biased region" description="Basic and acidic residues" evidence="12">
    <location>
        <begin position="180"/>
        <end position="193"/>
    </location>
</feature>
<dbReference type="Pfam" id="PF00493">
    <property type="entry name" value="MCM"/>
    <property type="match status" value="1"/>
</dbReference>
<keyword evidence="6" id="KW-0378">Hydrolase</keyword>
<evidence type="ECO:0000256" key="2">
    <source>
        <dbReference type="ARBA" id="ARBA00008010"/>
    </source>
</evidence>
<dbReference type="GO" id="GO:0017116">
    <property type="term" value="F:single-stranded DNA helicase activity"/>
    <property type="evidence" value="ECO:0007669"/>
    <property type="project" value="TreeGrafter"/>
</dbReference>
<dbReference type="InterPro" id="IPR036388">
    <property type="entry name" value="WH-like_DNA-bd_sf"/>
</dbReference>
<dbReference type="FunFam" id="3.40.50.300:FF:000217">
    <property type="entry name" value="DNA helicase"/>
    <property type="match status" value="1"/>
</dbReference>
<dbReference type="CDD" id="cd17755">
    <property type="entry name" value="MCM4"/>
    <property type="match status" value="1"/>
</dbReference>
<dbReference type="InterPro" id="IPR001208">
    <property type="entry name" value="MCM_dom"/>
</dbReference>
<dbReference type="SMART" id="SM00350">
    <property type="entry name" value="MCM"/>
    <property type="match status" value="1"/>
</dbReference>
<feature type="compositionally biased region" description="Basic and acidic residues" evidence="12">
    <location>
        <begin position="1"/>
        <end position="19"/>
    </location>
</feature>
<feature type="region of interest" description="Disordered" evidence="12">
    <location>
        <begin position="1"/>
        <end position="394"/>
    </location>
</feature>
<dbReference type="PANTHER" id="PTHR11630">
    <property type="entry name" value="DNA REPLICATION LICENSING FACTOR MCM FAMILY MEMBER"/>
    <property type="match status" value="1"/>
</dbReference>
<evidence type="ECO:0000256" key="3">
    <source>
        <dbReference type="ARBA" id="ARBA00012551"/>
    </source>
</evidence>
<dbReference type="SUPFAM" id="SSF52540">
    <property type="entry name" value="P-loop containing nucleoside triphosphate hydrolases"/>
    <property type="match status" value="1"/>
</dbReference>
<protein>
    <recommendedName>
        <fullName evidence="3">DNA helicase</fullName>
        <ecNumber evidence="3">3.6.4.12</ecNumber>
    </recommendedName>
</protein>
<dbReference type="GO" id="GO:0000727">
    <property type="term" value="P:double-strand break repair via break-induced replication"/>
    <property type="evidence" value="ECO:0007669"/>
    <property type="project" value="TreeGrafter"/>
</dbReference>
<dbReference type="GO" id="GO:0016787">
    <property type="term" value="F:hydrolase activity"/>
    <property type="evidence" value="ECO:0007669"/>
    <property type="project" value="UniProtKB-KW"/>
</dbReference>
<dbReference type="Pfam" id="PF17207">
    <property type="entry name" value="MCM_OB"/>
    <property type="match status" value="1"/>
</dbReference>
<feature type="domain" description="MCM C-terminal AAA(+) ATPase" evidence="13">
    <location>
        <begin position="766"/>
        <end position="974"/>
    </location>
</feature>
<feature type="compositionally biased region" description="Basic and acidic residues" evidence="12">
    <location>
        <begin position="93"/>
        <end position="106"/>
    </location>
</feature>
<dbReference type="GO" id="GO:0005656">
    <property type="term" value="C:nuclear pre-replicative complex"/>
    <property type="evidence" value="ECO:0007669"/>
    <property type="project" value="UniProtKB-ARBA"/>
</dbReference>
<feature type="compositionally biased region" description="Basic and acidic residues" evidence="12">
    <location>
        <begin position="35"/>
        <end position="48"/>
    </location>
</feature>
<keyword evidence="9 11" id="KW-0238">DNA-binding</keyword>
<evidence type="ECO:0000256" key="6">
    <source>
        <dbReference type="ARBA" id="ARBA00022801"/>
    </source>
</evidence>
<keyword evidence="15" id="KW-1185">Reference proteome</keyword>
<dbReference type="EC" id="3.6.4.12" evidence="3"/>
<dbReference type="GO" id="GO:0042555">
    <property type="term" value="C:MCM complex"/>
    <property type="evidence" value="ECO:0007669"/>
    <property type="project" value="InterPro"/>
</dbReference>
<evidence type="ECO:0000256" key="4">
    <source>
        <dbReference type="ARBA" id="ARBA00022705"/>
    </source>
</evidence>
<feature type="compositionally biased region" description="Polar residues" evidence="12">
    <location>
        <begin position="255"/>
        <end position="271"/>
    </location>
</feature>
<dbReference type="InterPro" id="IPR041562">
    <property type="entry name" value="MCM_lid"/>
</dbReference>
<dbReference type="GO" id="GO:0003697">
    <property type="term" value="F:single-stranded DNA binding"/>
    <property type="evidence" value="ECO:0007669"/>
    <property type="project" value="TreeGrafter"/>
</dbReference>
<dbReference type="GO" id="GO:0006279">
    <property type="term" value="P:premeiotic DNA replication"/>
    <property type="evidence" value="ECO:0007669"/>
    <property type="project" value="UniProtKB-ARBA"/>
</dbReference>
<keyword evidence="5 11" id="KW-0547">Nucleotide-binding</keyword>
<evidence type="ECO:0000256" key="9">
    <source>
        <dbReference type="ARBA" id="ARBA00023125"/>
    </source>
</evidence>
<dbReference type="InterPro" id="IPR027417">
    <property type="entry name" value="P-loop_NTPase"/>
</dbReference>